<dbReference type="InterPro" id="IPR029021">
    <property type="entry name" value="Prot-tyrosine_phosphatase-like"/>
</dbReference>
<dbReference type="InterPro" id="IPR050561">
    <property type="entry name" value="PTP"/>
</dbReference>
<gene>
    <name evidence="2" type="ORF">K450DRAFT_224472</name>
</gene>
<sequence length="282" mass="31926">MSMMDSIIHYSSQSSVDPSIGLPFVPKNSISHPINISWIIPIEYMAFLSSSGLPDRIDLYDLTISQPSLHLLELQQIRQPIGAPKAFGNLALSSCPGKKVRLNGPVRGRAAINRDLDLDFARLNRQFGITTIVCCLNDAELSFLGAPWPRYYEMATKNNIEILRLPMMEGSCPHTIEEIDIVIDLVSEKMSRGENVLTHCRGGVGRAGLFACCWLLKSRFCHTSERAIRYVRMRRSPKSIETMRQAEFIIHYARYINKLIEHPCIRVMNHHSCTGLILLPLY</sequence>
<dbReference type="SUPFAM" id="SSF52799">
    <property type="entry name" value="(Phosphotyrosine protein) phosphatases II"/>
    <property type="match status" value="1"/>
</dbReference>
<dbReference type="PANTHER" id="PTHR23339">
    <property type="entry name" value="TYROSINE SPECIFIC PROTEIN PHOSPHATASE AND DUAL SPECIFICITY PROTEIN PHOSPHATASE"/>
    <property type="match status" value="1"/>
</dbReference>
<accession>A0AAD5HG63</accession>
<dbReference type="FunFam" id="3.90.190.10:FF:000157">
    <property type="entry name" value="Protein-tyrosine phosphatase"/>
    <property type="match status" value="1"/>
</dbReference>
<comment type="caution">
    <text evidence="2">The sequence shown here is derived from an EMBL/GenBank/DDBJ whole genome shotgun (WGS) entry which is preliminary data.</text>
</comment>
<dbReference type="EMBL" id="MU620897">
    <property type="protein sequence ID" value="KAI8583155.1"/>
    <property type="molecule type" value="Genomic_DNA"/>
</dbReference>
<dbReference type="GeneID" id="75911571"/>
<dbReference type="InterPro" id="IPR000387">
    <property type="entry name" value="Tyr_Pase_dom"/>
</dbReference>
<dbReference type="PROSITE" id="PS50056">
    <property type="entry name" value="TYR_PHOSPHATASE_2"/>
    <property type="match status" value="1"/>
</dbReference>
<organism evidence="2 3">
    <name type="scientific">Umbelopsis ramanniana AG</name>
    <dbReference type="NCBI Taxonomy" id="1314678"/>
    <lineage>
        <taxon>Eukaryota</taxon>
        <taxon>Fungi</taxon>
        <taxon>Fungi incertae sedis</taxon>
        <taxon>Mucoromycota</taxon>
        <taxon>Mucoromycotina</taxon>
        <taxon>Umbelopsidomycetes</taxon>
        <taxon>Umbelopsidales</taxon>
        <taxon>Umbelopsidaceae</taxon>
        <taxon>Umbelopsis</taxon>
    </lineage>
</organism>
<dbReference type="SMART" id="SM00195">
    <property type="entry name" value="DSPc"/>
    <property type="match status" value="1"/>
</dbReference>
<dbReference type="AlphaFoldDB" id="A0AAD5HG63"/>
<evidence type="ECO:0000259" key="1">
    <source>
        <dbReference type="PROSITE" id="PS50056"/>
    </source>
</evidence>
<evidence type="ECO:0000313" key="3">
    <source>
        <dbReference type="Proteomes" id="UP001206595"/>
    </source>
</evidence>
<dbReference type="RefSeq" id="XP_051448159.1">
    <property type="nucleotide sequence ID" value="XM_051586223.1"/>
</dbReference>
<evidence type="ECO:0000313" key="2">
    <source>
        <dbReference type="EMBL" id="KAI8583155.1"/>
    </source>
</evidence>
<keyword evidence="3" id="KW-1185">Reference proteome</keyword>
<name>A0AAD5HG63_UMBRA</name>
<dbReference type="Proteomes" id="UP001206595">
    <property type="component" value="Unassembled WGS sequence"/>
</dbReference>
<proteinExistence type="predicted"/>
<dbReference type="Gene3D" id="3.90.190.10">
    <property type="entry name" value="Protein tyrosine phosphatase superfamily"/>
    <property type="match status" value="1"/>
</dbReference>
<reference evidence="2" key="2">
    <citation type="journal article" date="2022" name="Proc. Natl. Acad. Sci. U.S.A.">
        <title>Diploid-dominant life cycles characterize the early evolution of Fungi.</title>
        <authorList>
            <person name="Amses K.R."/>
            <person name="Simmons D.R."/>
            <person name="Longcore J.E."/>
            <person name="Mondo S.J."/>
            <person name="Seto K."/>
            <person name="Jeronimo G.H."/>
            <person name="Bonds A.E."/>
            <person name="Quandt C.A."/>
            <person name="Davis W.J."/>
            <person name="Chang Y."/>
            <person name="Federici B.A."/>
            <person name="Kuo A."/>
            <person name="LaButti K."/>
            <person name="Pangilinan J."/>
            <person name="Andreopoulos W."/>
            <person name="Tritt A."/>
            <person name="Riley R."/>
            <person name="Hundley H."/>
            <person name="Johnson J."/>
            <person name="Lipzen A."/>
            <person name="Barry K."/>
            <person name="Lang B.F."/>
            <person name="Cuomo C.A."/>
            <person name="Buchler N.E."/>
            <person name="Grigoriev I.V."/>
            <person name="Spatafora J.W."/>
            <person name="Stajich J.E."/>
            <person name="James T.Y."/>
        </authorList>
    </citation>
    <scope>NUCLEOTIDE SEQUENCE</scope>
    <source>
        <strain evidence="2">AG</strain>
    </source>
</reference>
<dbReference type="Pfam" id="PF00782">
    <property type="entry name" value="DSPc"/>
    <property type="match status" value="1"/>
</dbReference>
<dbReference type="GO" id="GO:0140096">
    <property type="term" value="F:catalytic activity, acting on a protein"/>
    <property type="evidence" value="ECO:0007669"/>
    <property type="project" value="UniProtKB-ARBA"/>
</dbReference>
<dbReference type="InterPro" id="IPR000340">
    <property type="entry name" value="Dual-sp_phosphatase_cat-dom"/>
</dbReference>
<protein>
    <recommendedName>
        <fullName evidence="1">Tyrosine specific protein phosphatases domain-containing protein</fullName>
    </recommendedName>
</protein>
<reference evidence="2" key="1">
    <citation type="submission" date="2021-06" db="EMBL/GenBank/DDBJ databases">
        <authorList>
            <consortium name="DOE Joint Genome Institute"/>
            <person name="Mondo S.J."/>
            <person name="Amses K.R."/>
            <person name="Simmons D.R."/>
            <person name="Longcore J.E."/>
            <person name="Seto K."/>
            <person name="Alves G.H."/>
            <person name="Bonds A.E."/>
            <person name="Quandt C.A."/>
            <person name="Davis W.J."/>
            <person name="Chang Y."/>
            <person name="Letcher P.M."/>
            <person name="Powell M.J."/>
            <person name="Kuo A."/>
            <person name="Labutti K."/>
            <person name="Pangilinan J."/>
            <person name="Andreopoulos W."/>
            <person name="Tritt A."/>
            <person name="Riley R."/>
            <person name="Hundley H."/>
            <person name="Johnson J."/>
            <person name="Lipzen A."/>
            <person name="Barry K."/>
            <person name="Berbee M.L."/>
            <person name="Buchler N.E."/>
            <person name="Grigoriev I.V."/>
            <person name="Spatafora J.W."/>
            <person name="Stajich J.E."/>
            <person name="James T.Y."/>
        </authorList>
    </citation>
    <scope>NUCLEOTIDE SEQUENCE</scope>
    <source>
        <strain evidence="2">AG</strain>
    </source>
</reference>
<feature type="domain" description="Tyrosine specific protein phosphatases" evidence="1">
    <location>
        <begin position="177"/>
        <end position="235"/>
    </location>
</feature>
<dbReference type="InterPro" id="IPR020422">
    <property type="entry name" value="TYR_PHOSPHATASE_DUAL_dom"/>
</dbReference>